<evidence type="ECO:0000259" key="1">
    <source>
        <dbReference type="PROSITE" id="PS51832"/>
    </source>
</evidence>
<dbReference type="AlphaFoldDB" id="A0A917JMD0"/>
<gene>
    <name evidence="2" type="ORF">GCM10009332_05990</name>
</gene>
<sequence>MPQQEKCANKDLLQVSLNQLQVGMFVAAIEKNGKINLSTPGRVQSASAIAQLESKGIQQVWVDVGRSSESCHFELPEQPPQKKVTEQTRAQRINKASLMLQEAKALTRKVMDDIYGGKAIDASEIEDLVERMIEMVLQDADAFKYVSALRTKGAYLFEHSVNVAFLLVAFGKYLGLKKSILAQLAIGGIIHDVGKAEVDDLILNKPGKLTTEEFEHMKLHQTFAEEIMQEAKGFSKISKDVCLMHHEKLNGQGYPRGLSHDDIPVHGRMGCIADIYDALTATRCYKEAMSPSEAFEILQGLAPHHLDAKLVRKFIRCVSAYPIGSLVELSDGRMGIVWETNGREARQPIVKCFYSLKHHRYVEVSMIDLKKSELNIKRGVSPYTIDIDPTPFF</sequence>
<dbReference type="Gene3D" id="1.10.3210.10">
    <property type="entry name" value="Hypothetical protein af1432"/>
    <property type="match status" value="1"/>
</dbReference>
<evidence type="ECO:0000313" key="3">
    <source>
        <dbReference type="Proteomes" id="UP000613743"/>
    </source>
</evidence>
<reference evidence="2" key="1">
    <citation type="journal article" date="2014" name="Int. J. Syst. Evol. Microbiol.">
        <title>Complete genome sequence of Corynebacterium casei LMG S-19264T (=DSM 44701T), isolated from a smear-ripened cheese.</title>
        <authorList>
            <consortium name="US DOE Joint Genome Institute (JGI-PGF)"/>
            <person name="Walter F."/>
            <person name="Albersmeier A."/>
            <person name="Kalinowski J."/>
            <person name="Ruckert C."/>
        </authorList>
    </citation>
    <scope>NUCLEOTIDE SEQUENCE</scope>
    <source>
        <strain evidence="2">JCM 30804</strain>
    </source>
</reference>
<reference evidence="2" key="2">
    <citation type="submission" date="2020-09" db="EMBL/GenBank/DDBJ databases">
        <authorList>
            <person name="Sun Q."/>
            <person name="Ohkuma M."/>
        </authorList>
    </citation>
    <scope>NUCLEOTIDE SEQUENCE</scope>
    <source>
        <strain evidence="2">JCM 30804</strain>
    </source>
</reference>
<name>A0A917JMD0_9GAMM</name>
<dbReference type="SMART" id="SM00471">
    <property type="entry name" value="HDc"/>
    <property type="match status" value="1"/>
</dbReference>
<dbReference type="SUPFAM" id="SSF109604">
    <property type="entry name" value="HD-domain/PDEase-like"/>
    <property type="match status" value="1"/>
</dbReference>
<dbReference type="RefSeq" id="WP_188917651.1">
    <property type="nucleotide sequence ID" value="NZ_BMPZ01000001.1"/>
</dbReference>
<dbReference type="GO" id="GO:0008081">
    <property type="term" value="F:phosphoric diester hydrolase activity"/>
    <property type="evidence" value="ECO:0007669"/>
    <property type="project" value="UniProtKB-ARBA"/>
</dbReference>
<dbReference type="Pfam" id="PF13487">
    <property type="entry name" value="HD_5"/>
    <property type="match status" value="1"/>
</dbReference>
<feature type="domain" description="HD-GYP" evidence="1">
    <location>
        <begin position="134"/>
        <end position="330"/>
    </location>
</feature>
<organism evidence="2 3">
    <name type="scientific">Shewanella gelidii</name>
    <dbReference type="NCBI Taxonomy" id="1642821"/>
    <lineage>
        <taxon>Bacteria</taxon>
        <taxon>Pseudomonadati</taxon>
        <taxon>Pseudomonadota</taxon>
        <taxon>Gammaproteobacteria</taxon>
        <taxon>Alteromonadales</taxon>
        <taxon>Shewanellaceae</taxon>
        <taxon>Shewanella</taxon>
    </lineage>
</organism>
<dbReference type="CDD" id="cd00077">
    <property type="entry name" value="HDc"/>
    <property type="match status" value="1"/>
</dbReference>
<protein>
    <submittedName>
        <fullName evidence="2">HD family phosphohydrolase</fullName>
    </submittedName>
</protein>
<dbReference type="PROSITE" id="PS51832">
    <property type="entry name" value="HD_GYP"/>
    <property type="match status" value="1"/>
</dbReference>
<accession>A0A917JMD0</accession>
<dbReference type="EMBL" id="BMPZ01000001">
    <property type="protein sequence ID" value="GGI71478.1"/>
    <property type="molecule type" value="Genomic_DNA"/>
</dbReference>
<dbReference type="Pfam" id="PF11871">
    <property type="entry name" value="DUF3391"/>
    <property type="match status" value="1"/>
</dbReference>
<dbReference type="InterPro" id="IPR037522">
    <property type="entry name" value="HD_GYP_dom"/>
</dbReference>
<proteinExistence type="predicted"/>
<evidence type="ECO:0000313" key="2">
    <source>
        <dbReference type="EMBL" id="GGI71478.1"/>
    </source>
</evidence>
<dbReference type="PANTHER" id="PTHR43155:SF2">
    <property type="entry name" value="CYCLIC DI-GMP PHOSPHODIESTERASE PA4108"/>
    <property type="match status" value="1"/>
</dbReference>
<keyword evidence="3" id="KW-1185">Reference proteome</keyword>
<dbReference type="InterPro" id="IPR003607">
    <property type="entry name" value="HD/PDEase_dom"/>
</dbReference>
<comment type="caution">
    <text evidence="2">The sequence shown here is derived from an EMBL/GenBank/DDBJ whole genome shotgun (WGS) entry which is preliminary data.</text>
</comment>
<dbReference type="InterPro" id="IPR021812">
    <property type="entry name" value="DUF3391"/>
</dbReference>
<dbReference type="PANTHER" id="PTHR43155">
    <property type="entry name" value="CYCLIC DI-GMP PHOSPHODIESTERASE PA4108-RELATED"/>
    <property type="match status" value="1"/>
</dbReference>
<dbReference type="Proteomes" id="UP000613743">
    <property type="component" value="Unassembled WGS sequence"/>
</dbReference>